<accession>A0A562TBH8</accession>
<dbReference type="EMBL" id="VLLF01000002">
    <property type="protein sequence ID" value="TWI90346.1"/>
    <property type="molecule type" value="Genomic_DNA"/>
</dbReference>
<dbReference type="RefSeq" id="WP_145341446.1">
    <property type="nucleotide sequence ID" value="NZ_SMLY01000085.1"/>
</dbReference>
<name>A0A562TBH8_9HYPH</name>
<dbReference type="Pfam" id="PF12802">
    <property type="entry name" value="MarR_2"/>
    <property type="match status" value="1"/>
</dbReference>
<dbReference type="OrthoDB" id="8906692at2"/>
<dbReference type="GO" id="GO:0003677">
    <property type="term" value="F:DNA binding"/>
    <property type="evidence" value="ECO:0007669"/>
    <property type="project" value="UniProtKB-KW"/>
</dbReference>
<protein>
    <submittedName>
        <fullName evidence="5">DNA-binding MarR family transcriptional regulator</fullName>
    </submittedName>
</protein>
<dbReference type="GO" id="GO:0003700">
    <property type="term" value="F:DNA-binding transcription factor activity"/>
    <property type="evidence" value="ECO:0007669"/>
    <property type="project" value="InterPro"/>
</dbReference>
<comment type="caution">
    <text evidence="5">The sequence shown here is derived from an EMBL/GenBank/DDBJ whole genome shotgun (WGS) entry which is preliminary data.</text>
</comment>
<evidence type="ECO:0000313" key="6">
    <source>
        <dbReference type="Proteomes" id="UP000320593"/>
    </source>
</evidence>
<dbReference type="Gene3D" id="1.10.10.10">
    <property type="entry name" value="Winged helix-like DNA-binding domain superfamily/Winged helix DNA-binding domain"/>
    <property type="match status" value="1"/>
</dbReference>
<organism evidence="5 6">
    <name type="scientific">Roseibium hamelinense</name>
    <dbReference type="NCBI Taxonomy" id="150831"/>
    <lineage>
        <taxon>Bacteria</taxon>
        <taxon>Pseudomonadati</taxon>
        <taxon>Pseudomonadota</taxon>
        <taxon>Alphaproteobacteria</taxon>
        <taxon>Hyphomicrobiales</taxon>
        <taxon>Stappiaceae</taxon>
        <taxon>Roseibium</taxon>
    </lineage>
</organism>
<dbReference type="PROSITE" id="PS50995">
    <property type="entry name" value="HTH_MARR_2"/>
    <property type="match status" value="1"/>
</dbReference>
<dbReference type="PANTHER" id="PTHR35790:SF4">
    <property type="entry name" value="HTH-TYPE TRANSCRIPTIONAL REGULATOR PCHR"/>
    <property type="match status" value="1"/>
</dbReference>
<evidence type="ECO:0000259" key="4">
    <source>
        <dbReference type="PROSITE" id="PS50995"/>
    </source>
</evidence>
<dbReference type="AlphaFoldDB" id="A0A562TBH8"/>
<gene>
    <name evidence="5" type="ORF">JM93_01327</name>
</gene>
<dbReference type="InterPro" id="IPR052067">
    <property type="entry name" value="Metal_resp_HTH_trans_reg"/>
</dbReference>
<dbReference type="InterPro" id="IPR000835">
    <property type="entry name" value="HTH_MarR-typ"/>
</dbReference>
<keyword evidence="6" id="KW-1185">Reference proteome</keyword>
<dbReference type="SUPFAM" id="SSF46785">
    <property type="entry name" value="Winged helix' DNA-binding domain"/>
    <property type="match status" value="1"/>
</dbReference>
<dbReference type="Proteomes" id="UP000320593">
    <property type="component" value="Unassembled WGS sequence"/>
</dbReference>
<dbReference type="PANTHER" id="PTHR35790">
    <property type="entry name" value="HTH-TYPE TRANSCRIPTIONAL REGULATOR PCHR"/>
    <property type="match status" value="1"/>
</dbReference>
<dbReference type="InterPro" id="IPR036388">
    <property type="entry name" value="WH-like_DNA-bd_sf"/>
</dbReference>
<sequence length="159" mass="17920">MNDTASSETDRLARQTESVFDLQAFFPYLVRVFYTDVTNALAEIYTRDHSLAPSEWRTMAILGQHGHLRAAEIVERSSMDKVSVSRAVKKMHERGLLEKQNNTKDGRSSLLCLSGEGRAVYDDIVPKVLAAEQRMLAGVLPEDIAAFHRVMRAIRDNLN</sequence>
<keyword evidence="1" id="KW-0805">Transcription regulation</keyword>
<proteinExistence type="predicted"/>
<keyword evidence="3" id="KW-0804">Transcription</keyword>
<keyword evidence="2 5" id="KW-0238">DNA-binding</keyword>
<reference evidence="5 6" key="1">
    <citation type="submission" date="2019-07" db="EMBL/GenBank/DDBJ databases">
        <title>Genomic Encyclopedia of Archaeal and Bacterial Type Strains, Phase II (KMG-II): from individual species to whole genera.</title>
        <authorList>
            <person name="Goeker M."/>
        </authorList>
    </citation>
    <scope>NUCLEOTIDE SEQUENCE [LARGE SCALE GENOMIC DNA]</scope>
    <source>
        <strain evidence="5 6">ATCC BAA-252</strain>
    </source>
</reference>
<dbReference type="SMART" id="SM00347">
    <property type="entry name" value="HTH_MARR"/>
    <property type="match status" value="1"/>
</dbReference>
<evidence type="ECO:0000256" key="2">
    <source>
        <dbReference type="ARBA" id="ARBA00023125"/>
    </source>
</evidence>
<evidence type="ECO:0000256" key="3">
    <source>
        <dbReference type="ARBA" id="ARBA00023163"/>
    </source>
</evidence>
<dbReference type="InterPro" id="IPR036390">
    <property type="entry name" value="WH_DNA-bd_sf"/>
</dbReference>
<evidence type="ECO:0000256" key="1">
    <source>
        <dbReference type="ARBA" id="ARBA00023015"/>
    </source>
</evidence>
<feature type="domain" description="HTH marR-type" evidence="4">
    <location>
        <begin position="22"/>
        <end position="156"/>
    </location>
</feature>
<evidence type="ECO:0000313" key="5">
    <source>
        <dbReference type="EMBL" id="TWI90346.1"/>
    </source>
</evidence>